<keyword evidence="2" id="KW-1185">Reference proteome</keyword>
<proteinExistence type="predicted"/>
<dbReference type="Proteomes" id="UP001153714">
    <property type="component" value="Chromosome 8"/>
</dbReference>
<dbReference type="OrthoDB" id="6088000at2759"/>
<reference evidence="1" key="1">
    <citation type="submission" date="2021-12" db="EMBL/GenBank/DDBJ databases">
        <authorList>
            <person name="King R."/>
        </authorList>
    </citation>
    <scope>NUCLEOTIDE SEQUENCE</scope>
</reference>
<dbReference type="PANTHER" id="PTHR16071:SF2">
    <property type="entry name" value="FIGNL1-INTERACTING REGULATOR OF RECOMBINATION AND MITOSIS"/>
    <property type="match status" value="1"/>
</dbReference>
<dbReference type="EMBL" id="OU893339">
    <property type="protein sequence ID" value="CAG9795773.1"/>
    <property type="molecule type" value="Genomic_DNA"/>
</dbReference>
<dbReference type="InterPro" id="IPR027902">
    <property type="entry name" value="DUF4487"/>
</dbReference>
<dbReference type="PANTHER" id="PTHR16071">
    <property type="entry name" value="CHROMOSOME 1 OPEN READING FRAME 112"/>
    <property type="match status" value="1"/>
</dbReference>
<sequence>MDNSQSTDVFSDLTLTNQSCTITASASNAMDMDTYEALINRTKASLCNDISAFFNTSLPDNFTLLLKDCHYCISQALKLLVEISESHSSTQKLLHYIEDAVNILNLLCSFIKRIIENFAMSCSTMKTFPTTTGQIIMDIFIHCRNSETIYSIHLTSIQQELKDLFRSCHELQLTYLMVLEKHFIFDLTQKEELDILVKALNINLHIGEVVQTLDVKTLAEQWKAYTMICEKYASHLVDTNICCECIKLLCSMVLNNMNTSLEVEQEEKLIVRSMKVAYFTIKILMRICNIFEQSSTKQYKCIVDMLINVYL</sequence>
<dbReference type="AlphaFoldDB" id="A0A9N9RFS4"/>
<protein>
    <submittedName>
        <fullName evidence="1">Uncharacterized protein</fullName>
    </submittedName>
</protein>
<organism evidence="1 2">
    <name type="scientific">Diatraea saccharalis</name>
    <name type="common">sugarcane borer</name>
    <dbReference type="NCBI Taxonomy" id="40085"/>
    <lineage>
        <taxon>Eukaryota</taxon>
        <taxon>Metazoa</taxon>
        <taxon>Ecdysozoa</taxon>
        <taxon>Arthropoda</taxon>
        <taxon>Hexapoda</taxon>
        <taxon>Insecta</taxon>
        <taxon>Pterygota</taxon>
        <taxon>Neoptera</taxon>
        <taxon>Endopterygota</taxon>
        <taxon>Lepidoptera</taxon>
        <taxon>Glossata</taxon>
        <taxon>Ditrysia</taxon>
        <taxon>Pyraloidea</taxon>
        <taxon>Crambidae</taxon>
        <taxon>Crambinae</taxon>
        <taxon>Diatraea</taxon>
    </lineage>
</organism>
<evidence type="ECO:0000313" key="2">
    <source>
        <dbReference type="Proteomes" id="UP001153714"/>
    </source>
</evidence>
<accession>A0A9N9RFS4</accession>
<evidence type="ECO:0000313" key="1">
    <source>
        <dbReference type="EMBL" id="CAG9795773.1"/>
    </source>
</evidence>
<name>A0A9N9RFS4_9NEOP</name>
<gene>
    <name evidence="1" type="ORF">DIATSA_LOCUS13013</name>
</gene>
<reference evidence="1" key="2">
    <citation type="submission" date="2022-10" db="EMBL/GenBank/DDBJ databases">
        <authorList>
            <consortium name="ENA_rothamsted_submissions"/>
            <consortium name="culmorum"/>
            <person name="King R."/>
        </authorList>
    </citation>
    <scope>NUCLEOTIDE SEQUENCE</scope>
</reference>